<organism evidence="1 2">
    <name type="scientific">Naganishia friedmannii</name>
    <dbReference type="NCBI Taxonomy" id="89922"/>
    <lineage>
        <taxon>Eukaryota</taxon>
        <taxon>Fungi</taxon>
        <taxon>Dikarya</taxon>
        <taxon>Basidiomycota</taxon>
        <taxon>Agaricomycotina</taxon>
        <taxon>Tremellomycetes</taxon>
        <taxon>Filobasidiales</taxon>
        <taxon>Filobasidiaceae</taxon>
        <taxon>Naganishia</taxon>
    </lineage>
</organism>
<gene>
    <name evidence="1" type="ORF">QFC21_006953</name>
</gene>
<reference evidence="1" key="1">
    <citation type="submission" date="2023-04" db="EMBL/GenBank/DDBJ databases">
        <title>Draft Genome sequencing of Naganishia species isolated from polar environments using Oxford Nanopore Technology.</title>
        <authorList>
            <person name="Leo P."/>
            <person name="Venkateswaran K."/>
        </authorList>
    </citation>
    <scope>NUCLEOTIDE SEQUENCE</scope>
    <source>
        <strain evidence="1">MNA-CCFEE 5423</strain>
    </source>
</reference>
<accession>A0ACC2V0R6</accession>
<sequence length="401" mass="45029">MSPEPSSSARTQGTTTRPPGLSDFKAFSDLWSSGGFTKASKFLLQSKLYPQELKEFQEVLVDESDKLEDTLGHTGQVIFDNDTTQDRRARIYLASVASKAVYNMHGGTSSPDNITKQAMSIMESRYSLMKRDYLNVPFLSEKPKDWMLCTPNDDTRDRFYIFAVKGSAGADDWLDNLNGGNDPKVQQGLLKEGKEMYDDAAVTLRDLLKDEKRVLFTGHSGGGAVAAYVYKELYSEAVKDQASNEQVTYPVPGMPGENGIQTRGEQNKDTDTVNNNTNIRIAFVNRYDPVPRATTAYVYWFLNKWNKYHESPNKDRVTATDLPTDSLVPFGQIVTLFNKGEGTTSTTNARWLTREEFQGVVYLDPTRHPMTVYLGNVFRLLKQSGYEGIDNKMWNIVNSAG</sequence>
<keyword evidence="2" id="KW-1185">Reference proteome</keyword>
<protein>
    <submittedName>
        <fullName evidence="1">Uncharacterized protein</fullName>
    </submittedName>
</protein>
<proteinExistence type="predicted"/>
<dbReference type="Proteomes" id="UP001227268">
    <property type="component" value="Unassembled WGS sequence"/>
</dbReference>
<dbReference type="EMBL" id="JASBWT010000041">
    <property type="protein sequence ID" value="KAJ9092207.1"/>
    <property type="molecule type" value="Genomic_DNA"/>
</dbReference>
<evidence type="ECO:0000313" key="1">
    <source>
        <dbReference type="EMBL" id="KAJ9092207.1"/>
    </source>
</evidence>
<name>A0ACC2V0R6_9TREE</name>
<evidence type="ECO:0000313" key="2">
    <source>
        <dbReference type="Proteomes" id="UP001227268"/>
    </source>
</evidence>
<comment type="caution">
    <text evidence="1">The sequence shown here is derived from an EMBL/GenBank/DDBJ whole genome shotgun (WGS) entry which is preliminary data.</text>
</comment>